<evidence type="ECO:0000256" key="4">
    <source>
        <dbReference type="ARBA" id="ARBA00022679"/>
    </source>
</evidence>
<evidence type="ECO:0000256" key="1">
    <source>
        <dbReference type="ARBA" id="ARBA00022475"/>
    </source>
</evidence>
<comment type="function">
    <text evidence="10">Cell wall formation. Catalyzes the transfer of a GlcNAc subunit on undecaprenyl-pyrophosphoryl-MurNAc-pentapeptide (lipid intermediate I) to form undecaprenyl-pyrophosphoryl-MurNAc-(pentapeptide)GlcNAc (lipid intermediate II).</text>
</comment>
<evidence type="ECO:0000256" key="8">
    <source>
        <dbReference type="ARBA" id="ARBA00023306"/>
    </source>
</evidence>
<dbReference type="GO" id="GO:0050511">
    <property type="term" value="F:undecaprenyldiphospho-muramoylpentapeptide beta-N-acetylglucosaminyltransferase activity"/>
    <property type="evidence" value="ECO:0007669"/>
    <property type="project" value="UniProtKB-UniRule"/>
</dbReference>
<dbReference type="PANTHER" id="PTHR21015:SF22">
    <property type="entry name" value="GLYCOSYLTRANSFERASE"/>
    <property type="match status" value="1"/>
</dbReference>
<keyword evidence="2 10" id="KW-0132">Cell division</keyword>
<evidence type="ECO:0000256" key="2">
    <source>
        <dbReference type="ARBA" id="ARBA00022618"/>
    </source>
</evidence>
<dbReference type="InterPro" id="IPR004276">
    <property type="entry name" value="GlycoTrans_28_N"/>
</dbReference>
<keyword evidence="5 10" id="KW-0133">Cell shape</keyword>
<keyword evidence="9 10" id="KW-0961">Cell wall biogenesis/degradation</keyword>
<dbReference type="GO" id="GO:0008360">
    <property type="term" value="P:regulation of cell shape"/>
    <property type="evidence" value="ECO:0007669"/>
    <property type="project" value="UniProtKB-KW"/>
</dbReference>
<dbReference type="GO" id="GO:0071555">
    <property type="term" value="P:cell wall organization"/>
    <property type="evidence" value="ECO:0007669"/>
    <property type="project" value="UniProtKB-KW"/>
</dbReference>
<comment type="similarity">
    <text evidence="10">Belongs to the glycosyltransferase 28 family. MurG subfamily.</text>
</comment>
<keyword evidence="4 10" id="KW-0808">Transferase</keyword>
<dbReference type="InterPro" id="IPR007235">
    <property type="entry name" value="Glyco_trans_28_C"/>
</dbReference>
<comment type="catalytic activity">
    <reaction evidence="10">
        <text>di-trans,octa-cis-undecaprenyl diphospho-N-acetyl-alpha-D-muramoyl-L-alanyl-D-glutamyl-meso-2,6-diaminopimeloyl-D-alanyl-D-alanine + UDP-N-acetyl-alpha-D-glucosamine = di-trans,octa-cis-undecaprenyl diphospho-[N-acetyl-alpha-D-glucosaminyl-(1-&gt;4)]-N-acetyl-alpha-D-muramoyl-L-alanyl-D-glutamyl-meso-2,6-diaminopimeloyl-D-alanyl-D-alanine + UDP + H(+)</text>
        <dbReference type="Rhea" id="RHEA:31227"/>
        <dbReference type="ChEBI" id="CHEBI:15378"/>
        <dbReference type="ChEBI" id="CHEBI:57705"/>
        <dbReference type="ChEBI" id="CHEBI:58223"/>
        <dbReference type="ChEBI" id="CHEBI:61387"/>
        <dbReference type="ChEBI" id="CHEBI:61388"/>
        <dbReference type="EC" id="2.4.1.227"/>
    </reaction>
</comment>
<evidence type="ECO:0000256" key="3">
    <source>
        <dbReference type="ARBA" id="ARBA00022676"/>
    </source>
</evidence>
<evidence type="ECO:0000256" key="5">
    <source>
        <dbReference type="ARBA" id="ARBA00022960"/>
    </source>
</evidence>
<evidence type="ECO:0000313" key="14">
    <source>
        <dbReference type="Proteomes" id="UP000029914"/>
    </source>
</evidence>
<dbReference type="AlphaFoldDB" id="A0A097IH51"/>
<dbReference type="EC" id="2.4.1.227" evidence="10"/>
<feature type="domain" description="Glycosyltransferase family 28 N-terminal" evidence="11">
    <location>
        <begin position="8"/>
        <end position="145"/>
    </location>
</feature>
<dbReference type="Pfam" id="PF03033">
    <property type="entry name" value="Glyco_transf_28"/>
    <property type="match status" value="1"/>
</dbReference>
<dbReference type="GO" id="GO:0009252">
    <property type="term" value="P:peptidoglycan biosynthetic process"/>
    <property type="evidence" value="ECO:0007669"/>
    <property type="project" value="UniProtKB-UniRule"/>
</dbReference>
<keyword evidence="3 10" id="KW-0328">Glycosyltransferase</keyword>
<dbReference type="Proteomes" id="UP000029914">
    <property type="component" value="Chromosome"/>
</dbReference>
<evidence type="ECO:0000256" key="10">
    <source>
        <dbReference type="HAMAP-Rule" id="MF_00033"/>
    </source>
</evidence>
<keyword evidence="7 10" id="KW-0472">Membrane</keyword>
<proteinExistence type="inferred from homology"/>
<dbReference type="GO" id="GO:0005975">
    <property type="term" value="P:carbohydrate metabolic process"/>
    <property type="evidence" value="ECO:0007669"/>
    <property type="project" value="InterPro"/>
</dbReference>
<reference evidence="13 14" key="1">
    <citation type="submission" date="2013-09" db="EMBL/GenBank/DDBJ databases">
        <title>Complete genome sequence of Corynebacterium doosanense CAU 212(T) (=DSM 45436(T)), isolated from activated sludge.</title>
        <authorList>
            <person name="Schaffert L."/>
            <person name="Albersmeier A."/>
            <person name="Kalinowski J."/>
            <person name="Ruckert C."/>
        </authorList>
    </citation>
    <scope>NUCLEOTIDE SEQUENCE [LARGE SCALE GENOMIC DNA]</scope>
    <source>
        <strain evidence="13 14">CAU 212</strain>
    </source>
</reference>
<comment type="pathway">
    <text evidence="10">Cell wall biogenesis; peptidoglycan biosynthesis.</text>
</comment>
<dbReference type="RefSeq" id="WP_026159204.1">
    <property type="nucleotide sequence ID" value="NZ_AQUX01000001.1"/>
</dbReference>
<dbReference type="HAMAP" id="MF_00033">
    <property type="entry name" value="MurG"/>
    <property type="match status" value="1"/>
</dbReference>
<dbReference type="EMBL" id="CP006764">
    <property type="protein sequence ID" value="AIT61461.1"/>
    <property type="molecule type" value="Genomic_DNA"/>
</dbReference>
<feature type="binding site" evidence="10">
    <location>
        <position position="127"/>
    </location>
    <ligand>
        <name>UDP-N-acetyl-alpha-D-glucosamine</name>
        <dbReference type="ChEBI" id="CHEBI:57705"/>
    </ligand>
</feature>
<feature type="binding site" evidence="10">
    <location>
        <begin position="14"/>
        <end position="16"/>
    </location>
    <ligand>
        <name>UDP-N-acetyl-alpha-D-glucosamine</name>
        <dbReference type="ChEBI" id="CHEBI:57705"/>
    </ligand>
</feature>
<dbReference type="KEGG" id="cdo:CDOO_09425"/>
<dbReference type="Pfam" id="PF04101">
    <property type="entry name" value="Glyco_tran_28_C"/>
    <property type="match status" value="1"/>
</dbReference>
<name>A0A097IH51_9CORY</name>
<protein>
    <recommendedName>
        <fullName evidence="10">UDP-N-acetylglucosamine--N-acetylmuramyl-(pentapeptide) pyrophosphoryl-undecaprenol N-acetylglucosamine transferase</fullName>
        <ecNumber evidence="10">2.4.1.227</ecNumber>
    </recommendedName>
    <alternativeName>
        <fullName evidence="10">Undecaprenyl-PP-MurNAc-pentapeptide-UDPGlcNAc GlcNAc transferase</fullName>
    </alternativeName>
</protein>
<feature type="binding site" evidence="10">
    <location>
        <position position="243"/>
    </location>
    <ligand>
        <name>UDP-N-acetyl-alpha-D-glucosamine</name>
        <dbReference type="ChEBI" id="CHEBI:57705"/>
    </ligand>
</feature>
<sequence length="354" mass="36959">MPTPLRMLLAGGGTAGHIEPALAVGEALNARHGAVVSALGTTKGLETRIIPDRGVELHLIEPVPIPRSKPWKLLAVPFKLSRSVAQARKVIRDNDIDVVFGTGGYVSATAYLAGRSCGTKLYALETNALAGMANKLGARLGATVFTAVEGAGIDGEVVGIPVRPGLGQAGEAELRTAREQWGLDPERPVLLVTGGSQGAASINAAVADARVELIDDGWQILHAYGPKNEPLPEMTHYTGVPYINDMTAALAVAELTVCRSGAMTVAEVTASRLPAIYVPLPHGNGEQGRNSEQTVAAGGAVRINDRDLDGARLVKEVRALPELDTMRRALDTTGVGDVAEQLADRIAADQGADQ</sequence>
<feature type="binding site" evidence="10">
    <location>
        <position position="287"/>
    </location>
    <ligand>
        <name>UDP-N-acetyl-alpha-D-glucosamine</name>
        <dbReference type="ChEBI" id="CHEBI:57705"/>
    </ligand>
</feature>
<organism evidence="13 14">
    <name type="scientific">Corynebacterium doosanense CAU 212 = DSM 45436</name>
    <dbReference type="NCBI Taxonomy" id="558173"/>
    <lineage>
        <taxon>Bacteria</taxon>
        <taxon>Bacillati</taxon>
        <taxon>Actinomycetota</taxon>
        <taxon>Actinomycetes</taxon>
        <taxon>Mycobacteriales</taxon>
        <taxon>Corynebacteriaceae</taxon>
        <taxon>Corynebacterium</taxon>
    </lineage>
</organism>
<dbReference type="PANTHER" id="PTHR21015">
    <property type="entry name" value="UDP-N-ACETYLGLUCOSAMINE--N-ACETYLMURAMYL-(PENTAPEPTIDE) PYROPHOSPHORYL-UNDECAPRENOL N-ACETYLGLUCOSAMINE TRANSFERASE 1"/>
    <property type="match status" value="1"/>
</dbReference>
<keyword evidence="14" id="KW-1185">Reference proteome</keyword>
<dbReference type="CDD" id="cd03785">
    <property type="entry name" value="GT28_MurG"/>
    <property type="match status" value="1"/>
</dbReference>
<dbReference type="GO" id="GO:0005886">
    <property type="term" value="C:plasma membrane"/>
    <property type="evidence" value="ECO:0007669"/>
    <property type="project" value="UniProtKB-SubCell"/>
</dbReference>
<comment type="caution">
    <text evidence="10">Lacks conserved residue(s) required for the propagation of feature annotation.</text>
</comment>
<evidence type="ECO:0000259" key="12">
    <source>
        <dbReference type="Pfam" id="PF04101"/>
    </source>
</evidence>
<feature type="binding site" evidence="10">
    <location>
        <position position="196"/>
    </location>
    <ligand>
        <name>UDP-N-acetyl-alpha-D-glucosamine</name>
        <dbReference type="ChEBI" id="CHEBI:57705"/>
    </ligand>
</feature>
<evidence type="ECO:0000256" key="7">
    <source>
        <dbReference type="ARBA" id="ARBA00023136"/>
    </source>
</evidence>
<feature type="domain" description="Glycosyl transferase family 28 C-terminal" evidence="12">
    <location>
        <begin position="189"/>
        <end position="320"/>
    </location>
</feature>
<keyword evidence="1 10" id="KW-1003">Cell membrane</keyword>
<evidence type="ECO:0000256" key="6">
    <source>
        <dbReference type="ARBA" id="ARBA00022984"/>
    </source>
</evidence>
<keyword evidence="6 10" id="KW-0573">Peptidoglycan synthesis</keyword>
<dbReference type="eggNOG" id="COG0707">
    <property type="taxonomic scope" value="Bacteria"/>
</dbReference>
<feature type="binding site" evidence="10">
    <location>
        <position position="163"/>
    </location>
    <ligand>
        <name>UDP-N-acetyl-alpha-D-glucosamine</name>
        <dbReference type="ChEBI" id="CHEBI:57705"/>
    </ligand>
</feature>
<accession>A0A097IH51</accession>
<dbReference type="OrthoDB" id="9808936at2"/>
<keyword evidence="8 10" id="KW-0131">Cell cycle</keyword>
<dbReference type="GO" id="GO:0051991">
    <property type="term" value="F:UDP-N-acetyl-D-glucosamine:N-acetylmuramoyl-L-alanyl-D-glutamyl-meso-2,6-diaminopimelyl-D-alanyl-D-alanine-diphosphoundecaprenol 4-beta-N-acetylglucosaminlytransferase activity"/>
    <property type="evidence" value="ECO:0007669"/>
    <property type="project" value="RHEA"/>
</dbReference>
<gene>
    <name evidence="10" type="primary">murG</name>
    <name evidence="13" type="ORF">CDOO_09425</name>
</gene>
<dbReference type="STRING" id="558173.CDOO_09425"/>
<comment type="subcellular location">
    <subcellularLocation>
        <location evidence="10">Cell membrane</location>
        <topology evidence="10">Peripheral membrane protein</topology>
        <orientation evidence="10">Cytoplasmic side</orientation>
    </subcellularLocation>
</comment>
<dbReference type="InterPro" id="IPR006009">
    <property type="entry name" value="GlcNAc_MurG"/>
</dbReference>
<dbReference type="Gene3D" id="3.40.50.2000">
    <property type="entry name" value="Glycogen Phosphorylase B"/>
    <property type="match status" value="2"/>
</dbReference>
<dbReference type="SUPFAM" id="SSF53756">
    <property type="entry name" value="UDP-Glycosyltransferase/glycogen phosphorylase"/>
    <property type="match status" value="1"/>
</dbReference>
<evidence type="ECO:0000256" key="9">
    <source>
        <dbReference type="ARBA" id="ARBA00023316"/>
    </source>
</evidence>
<dbReference type="HOGENOM" id="CLU_037404_1_0_11"/>
<evidence type="ECO:0000313" key="13">
    <source>
        <dbReference type="EMBL" id="AIT61461.1"/>
    </source>
</evidence>
<dbReference type="GO" id="GO:0051301">
    <property type="term" value="P:cell division"/>
    <property type="evidence" value="ECO:0007669"/>
    <property type="project" value="UniProtKB-KW"/>
</dbReference>
<evidence type="ECO:0000259" key="11">
    <source>
        <dbReference type="Pfam" id="PF03033"/>
    </source>
</evidence>
<dbReference type="UniPathway" id="UPA00219"/>